<dbReference type="InterPro" id="IPR029044">
    <property type="entry name" value="Nucleotide-diphossugar_trans"/>
</dbReference>
<evidence type="ECO:0000259" key="1">
    <source>
        <dbReference type="Pfam" id="PF00535"/>
    </source>
</evidence>
<accession>A0AAU7YQR4</accession>
<dbReference type="PANTHER" id="PTHR43630">
    <property type="entry name" value="POLY-BETA-1,6-N-ACETYL-D-GLUCOSAMINE SYNTHASE"/>
    <property type="match status" value="1"/>
</dbReference>
<dbReference type="PANTHER" id="PTHR43630:SF2">
    <property type="entry name" value="GLYCOSYLTRANSFERASE"/>
    <property type="match status" value="1"/>
</dbReference>
<reference evidence="2" key="1">
    <citation type="submission" date="2024-06" db="EMBL/GenBank/DDBJ databases">
        <title>Evidence of context-dependent and transient costs of resisting viral infection in isolates of the marine microalga Micromonas sp. (class Mamiellophyceae).</title>
        <authorList>
            <person name="Bedi de Silva A."/>
            <person name="Schvarcz C.R."/>
            <person name="Steward G.R."/>
            <person name="Edwards K.F."/>
        </authorList>
    </citation>
    <scope>NUCLEOTIDE SEQUENCE</scope>
    <source>
        <strain evidence="2">McV-KB2</strain>
    </source>
</reference>
<name>A0AAU7YQR4_9PHYC</name>
<organism evidence="2">
    <name type="scientific">Micromonas commoda virus</name>
    <dbReference type="NCBI Taxonomy" id="3057169"/>
    <lineage>
        <taxon>Viruses</taxon>
        <taxon>Varidnaviria</taxon>
        <taxon>Bamfordvirae</taxon>
        <taxon>Nucleocytoviricota</taxon>
        <taxon>Megaviricetes</taxon>
        <taxon>Algavirales</taxon>
        <taxon>Phycodnaviridae</taxon>
    </lineage>
</organism>
<sequence>MKITYAITVCNESRDLYSLISFLKGVIDEEDDINVLVDTAHSTESVKSVIDHFKEDIVTCERAFDGNFAEHRNYHISKCSGDYIFVLDPDEMPQELMIKNVKELITSTDADFFMIPRINIVLGATRKWYEDHDFGDKVNELGWVNWPDYNGRIFKNNGVIKYGNALHEKIQGFTNMKVIVDNPKIALYHIKSVDKDNNRWSNGSYVSPKNDNLYDKLM</sequence>
<dbReference type="EMBL" id="PP911589">
    <property type="protein sequence ID" value="XCA47346.1"/>
    <property type="molecule type" value="Genomic_DNA"/>
</dbReference>
<feature type="domain" description="Glycosyltransferase 2-like" evidence="1">
    <location>
        <begin position="7"/>
        <end position="142"/>
    </location>
</feature>
<proteinExistence type="predicted"/>
<dbReference type="SUPFAM" id="SSF53448">
    <property type="entry name" value="Nucleotide-diphospho-sugar transferases"/>
    <property type="match status" value="1"/>
</dbReference>
<evidence type="ECO:0000313" key="2">
    <source>
        <dbReference type="EMBL" id="XCA47346.1"/>
    </source>
</evidence>
<dbReference type="InterPro" id="IPR001173">
    <property type="entry name" value="Glyco_trans_2-like"/>
</dbReference>
<dbReference type="Gene3D" id="3.90.550.10">
    <property type="entry name" value="Spore Coat Polysaccharide Biosynthesis Protein SpsA, Chain A"/>
    <property type="match status" value="1"/>
</dbReference>
<dbReference type="Pfam" id="PF00535">
    <property type="entry name" value="Glycos_transf_2"/>
    <property type="match status" value="1"/>
</dbReference>
<protein>
    <recommendedName>
        <fullName evidence="1">Glycosyltransferase 2-like domain-containing protein</fullName>
    </recommendedName>
</protein>